<dbReference type="PANTHER" id="PTHR43861">
    <property type="entry name" value="TRANS-ACONITATE 2-METHYLTRANSFERASE-RELATED"/>
    <property type="match status" value="1"/>
</dbReference>
<reference evidence="4 5" key="1">
    <citation type="journal article" date="2016" name="Front. Microbiol.">
        <title>Genome Sequence of the Piezophilic, Mesophilic Sulfate-Reducing Bacterium Desulfovibrio indicus J2T.</title>
        <authorList>
            <person name="Cao J."/>
            <person name="Maignien L."/>
            <person name="Shao Z."/>
            <person name="Alain K."/>
            <person name="Jebbar M."/>
        </authorList>
    </citation>
    <scope>NUCLEOTIDE SEQUENCE [LARGE SCALE GENOMIC DNA]</scope>
    <source>
        <strain evidence="4 5">J2</strain>
    </source>
</reference>
<dbReference type="RefSeq" id="WP_066799239.1">
    <property type="nucleotide sequence ID" value="NZ_CP014206.1"/>
</dbReference>
<dbReference type="CDD" id="cd02440">
    <property type="entry name" value="AdoMet_MTases"/>
    <property type="match status" value="1"/>
</dbReference>
<dbReference type="Proteomes" id="UP000055611">
    <property type="component" value="Chromosome"/>
</dbReference>
<sequence>MTRESYENVIAEHYRKVAEEQGDSPCSTMADQSIRRMETEAICGFVADILSRADRKLVIADVGCGNGYTLEVLSKAFPGQIFLGLEKTPELFAIARKRFEGADNVRVVSGDIRNEADVPEGGIDILLCQRVLINLLDAGDQQKALNNLVNGLRKPEGGQGGHALFIESFNSSLANLNEARSEFDLDPIAPAHHNQYLADDYFDHPGLRPYASETFDLPSNLLSTYYFTARVLHAMLTKGKDFKRNSEFVKFFSAALAPAVGDYSPLKFFAFSRKS</sequence>
<dbReference type="InterPro" id="IPR041698">
    <property type="entry name" value="Methyltransf_25"/>
</dbReference>
<keyword evidence="1" id="KW-0489">Methyltransferase</keyword>
<dbReference type="Gene3D" id="3.40.50.150">
    <property type="entry name" value="Vaccinia Virus protein VP39"/>
    <property type="match status" value="1"/>
</dbReference>
<organism evidence="4 5">
    <name type="scientific">Pseudodesulfovibrio indicus</name>
    <dbReference type="NCBI Taxonomy" id="1716143"/>
    <lineage>
        <taxon>Bacteria</taxon>
        <taxon>Pseudomonadati</taxon>
        <taxon>Thermodesulfobacteriota</taxon>
        <taxon>Desulfovibrionia</taxon>
        <taxon>Desulfovibrionales</taxon>
        <taxon>Desulfovibrionaceae</taxon>
    </lineage>
</organism>
<evidence type="ECO:0000259" key="3">
    <source>
        <dbReference type="Pfam" id="PF13649"/>
    </source>
</evidence>
<evidence type="ECO:0000313" key="5">
    <source>
        <dbReference type="Proteomes" id="UP000055611"/>
    </source>
</evidence>
<dbReference type="InterPro" id="IPR029063">
    <property type="entry name" value="SAM-dependent_MTases_sf"/>
</dbReference>
<keyword evidence="5" id="KW-1185">Reference proteome</keyword>
<feature type="domain" description="Methyltransferase" evidence="3">
    <location>
        <begin position="59"/>
        <end position="153"/>
    </location>
</feature>
<dbReference type="PANTHER" id="PTHR43861:SF1">
    <property type="entry name" value="TRANS-ACONITATE 2-METHYLTRANSFERASE"/>
    <property type="match status" value="1"/>
</dbReference>
<dbReference type="EMBL" id="CP014206">
    <property type="protein sequence ID" value="AMK09784.1"/>
    <property type="molecule type" value="Genomic_DNA"/>
</dbReference>
<protein>
    <recommendedName>
        <fullName evidence="3">Methyltransferase domain-containing protein</fullName>
    </recommendedName>
</protein>
<dbReference type="Pfam" id="PF13649">
    <property type="entry name" value="Methyltransf_25"/>
    <property type="match status" value="1"/>
</dbReference>
<name>A0ABM5YQZ0_9BACT</name>
<dbReference type="SUPFAM" id="SSF53335">
    <property type="entry name" value="S-adenosyl-L-methionine-dependent methyltransferases"/>
    <property type="match status" value="1"/>
</dbReference>
<gene>
    <name evidence="4" type="ORF">AWY79_01025</name>
</gene>
<keyword evidence="2" id="KW-0808">Transferase</keyword>
<evidence type="ECO:0000313" key="4">
    <source>
        <dbReference type="EMBL" id="AMK09784.1"/>
    </source>
</evidence>
<evidence type="ECO:0000256" key="1">
    <source>
        <dbReference type="ARBA" id="ARBA00022603"/>
    </source>
</evidence>
<evidence type="ECO:0000256" key="2">
    <source>
        <dbReference type="ARBA" id="ARBA00022679"/>
    </source>
</evidence>
<accession>A0ABM5YQZ0</accession>
<proteinExistence type="predicted"/>